<organism evidence="1">
    <name type="scientific">Salmonella muenchen</name>
    <dbReference type="NCBI Taxonomy" id="596"/>
    <lineage>
        <taxon>Bacteria</taxon>
        <taxon>Pseudomonadati</taxon>
        <taxon>Pseudomonadota</taxon>
        <taxon>Gammaproteobacteria</taxon>
        <taxon>Enterobacterales</taxon>
        <taxon>Enterobacteriaceae</taxon>
        <taxon>Salmonella</taxon>
    </lineage>
</organism>
<dbReference type="InterPro" id="IPR024413">
    <property type="entry name" value="Phage_phiKZ_Orf92_int-head"/>
</dbReference>
<accession>A0A5U8XPS7</accession>
<protein>
    <submittedName>
        <fullName evidence="1">Uncharacterized protein</fullName>
    </submittedName>
</protein>
<gene>
    <name evidence="1" type="ORF">DTU56_09350</name>
</gene>
<dbReference type="EMBL" id="AAGUDP010000006">
    <property type="protein sequence ID" value="EBS0563323.1"/>
    <property type="molecule type" value="Genomic_DNA"/>
</dbReference>
<proteinExistence type="predicted"/>
<reference evidence="1" key="1">
    <citation type="submission" date="2018-07" db="EMBL/GenBank/DDBJ databases">
        <authorList>
            <person name="Ashton P.M."/>
            <person name="Dallman T."/>
            <person name="Nair S."/>
            <person name="De Pinna E."/>
            <person name="Peters T."/>
            <person name="Grant K."/>
        </authorList>
    </citation>
    <scope>NUCLEOTIDE SEQUENCE</scope>
    <source>
        <strain evidence="1">142535</strain>
    </source>
</reference>
<dbReference type="Pfam" id="PF12699">
    <property type="entry name" value="phiKZ_IP"/>
    <property type="match status" value="1"/>
</dbReference>
<comment type="caution">
    <text evidence="1">The sequence shown here is derived from an EMBL/GenBank/DDBJ whole genome shotgun (WGS) entry which is preliminary data.</text>
</comment>
<dbReference type="AlphaFoldDB" id="A0A5U8XPS7"/>
<evidence type="ECO:0000313" key="1">
    <source>
        <dbReference type="EMBL" id="EBS0563323.1"/>
    </source>
</evidence>
<name>A0A5U8XPS7_SALMU</name>
<sequence length="350" mass="38161">MDLLDHDLDRDFAVLSEDFETVLALESLGVKPHDVALLTIANRWVAREYYGEGGVALGKRITKDAAKAALRGAATGTKKLSSHLANTFMEWAKARDGQIRAKLADATSKGENLRGRTAKLQSHVLGLKSLVKHDVKTGSWTSKVCQEDKVNVQACIQLAHGHASLDDIVEAYTVFTKSVLKGPAKREGNGLTKLGNSTAKAVKRASGILGLLHTKAVDGYPLPGNVFVVVSNPQTRTERVQFAVARDGEYGDAIPSLSLQQCKDALNAAETLSKAIYQRGTKRGVFSYSGIYDNIQSIEGELDRDDISNREVHEITQRYKNAIEIEDAITTALVRVTEGLLEYVQRSIKS</sequence>